<feature type="region of interest" description="Disordered" evidence="1">
    <location>
        <begin position="38"/>
        <end position="84"/>
    </location>
</feature>
<feature type="compositionally biased region" description="Polar residues" evidence="1">
    <location>
        <begin position="168"/>
        <end position="180"/>
    </location>
</feature>
<dbReference type="Proteomes" id="UP000277580">
    <property type="component" value="Unassembled WGS sequence"/>
</dbReference>
<dbReference type="InParanoid" id="A0A3N4KY21"/>
<name>A0A3N4KY21_9PEZI</name>
<protein>
    <submittedName>
        <fullName evidence="2">Uncharacterized protein</fullName>
    </submittedName>
</protein>
<proteinExistence type="predicted"/>
<evidence type="ECO:0000256" key="1">
    <source>
        <dbReference type="SAM" id="MobiDB-lite"/>
    </source>
</evidence>
<sequence length="255" mass="28415">MGRLSEIYQGVREDASDCWASLCGFRFIHLVDRPRNCGESRRRNGVDAPVVPEEGAGLDGQGPEWQPLVTVQPQPEPRPESSSLLQDLRVQNQRDRLMRARMGRGTGEGESVYHSAWIEPGAQVRIDQGEQLERERKHAPNVQGSLGTRLQTQRSSPTPHRFYPPDQSPGSRVTGATPQANRVDFRDLATDKTPETGQRNLVSAGVFQSDEVNLVRAVTASSAVVHFSGSKEKFEKTRKHKRKRAASLPLEDTTR</sequence>
<evidence type="ECO:0000313" key="3">
    <source>
        <dbReference type="Proteomes" id="UP000277580"/>
    </source>
</evidence>
<dbReference type="OrthoDB" id="10420504at2759"/>
<organism evidence="2 3">
    <name type="scientific">Morchella conica CCBAS932</name>
    <dbReference type="NCBI Taxonomy" id="1392247"/>
    <lineage>
        <taxon>Eukaryota</taxon>
        <taxon>Fungi</taxon>
        <taxon>Dikarya</taxon>
        <taxon>Ascomycota</taxon>
        <taxon>Pezizomycotina</taxon>
        <taxon>Pezizomycetes</taxon>
        <taxon>Pezizales</taxon>
        <taxon>Morchellaceae</taxon>
        <taxon>Morchella</taxon>
    </lineage>
</organism>
<dbReference type="AlphaFoldDB" id="A0A3N4KY21"/>
<feature type="compositionally biased region" description="Polar residues" evidence="1">
    <location>
        <begin position="142"/>
        <end position="158"/>
    </location>
</feature>
<evidence type="ECO:0000313" key="2">
    <source>
        <dbReference type="EMBL" id="RPB13241.1"/>
    </source>
</evidence>
<feature type="region of interest" description="Disordered" evidence="1">
    <location>
        <begin position="229"/>
        <end position="255"/>
    </location>
</feature>
<feature type="region of interest" description="Disordered" evidence="1">
    <location>
        <begin position="132"/>
        <end position="182"/>
    </location>
</feature>
<gene>
    <name evidence="2" type="ORF">P167DRAFT_573619</name>
</gene>
<accession>A0A3N4KY21</accession>
<reference evidence="2 3" key="1">
    <citation type="journal article" date="2018" name="Nat. Ecol. Evol.">
        <title>Pezizomycetes genomes reveal the molecular basis of ectomycorrhizal truffle lifestyle.</title>
        <authorList>
            <person name="Murat C."/>
            <person name="Payen T."/>
            <person name="Noel B."/>
            <person name="Kuo A."/>
            <person name="Morin E."/>
            <person name="Chen J."/>
            <person name="Kohler A."/>
            <person name="Krizsan K."/>
            <person name="Balestrini R."/>
            <person name="Da Silva C."/>
            <person name="Montanini B."/>
            <person name="Hainaut M."/>
            <person name="Levati E."/>
            <person name="Barry K.W."/>
            <person name="Belfiori B."/>
            <person name="Cichocki N."/>
            <person name="Clum A."/>
            <person name="Dockter R.B."/>
            <person name="Fauchery L."/>
            <person name="Guy J."/>
            <person name="Iotti M."/>
            <person name="Le Tacon F."/>
            <person name="Lindquist E.A."/>
            <person name="Lipzen A."/>
            <person name="Malagnac F."/>
            <person name="Mello A."/>
            <person name="Molinier V."/>
            <person name="Miyauchi S."/>
            <person name="Poulain J."/>
            <person name="Riccioni C."/>
            <person name="Rubini A."/>
            <person name="Sitrit Y."/>
            <person name="Splivallo R."/>
            <person name="Traeger S."/>
            <person name="Wang M."/>
            <person name="Zifcakova L."/>
            <person name="Wipf D."/>
            <person name="Zambonelli A."/>
            <person name="Paolocci F."/>
            <person name="Nowrousian M."/>
            <person name="Ottonello S."/>
            <person name="Baldrian P."/>
            <person name="Spatafora J.W."/>
            <person name="Henrissat B."/>
            <person name="Nagy L.G."/>
            <person name="Aury J.M."/>
            <person name="Wincker P."/>
            <person name="Grigoriev I.V."/>
            <person name="Bonfante P."/>
            <person name="Martin F.M."/>
        </authorList>
    </citation>
    <scope>NUCLEOTIDE SEQUENCE [LARGE SCALE GENOMIC DNA]</scope>
    <source>
        <strain evidence="2 3">CCBAS932</strain>
    </source>
</reference>
<dbReference type="EMBL" id="ML119124">
    <property type="protein sequence ID" value="RPB13241.1"/>
    <property type="molecule type" value="Genomic_DNA"/>
</dbReference>
<keyword evidence="3" id="KW-1185">Reference proteome</keyword>
<feature type="compositionally biased region" description="Basic residues" evidence="1">
    <location>
        <begin position="236"/>
        <end position="245"/>
    </location>
</feature>